<evidence type="ECO:0000256" key="4">
    <source>
        <dbReference type="ARBA" id="ARBA00044509"/>
    </source>
</evidence>
<feature type="compositionally biased region" description="Low complexity" evidence="6">
    <location>
        <begin position="1215"/>
        <end position="1225"/>
    </location>
</feature>
<feature type="compositionally biased region" description="Basic and acidic residues" evidence="6">
    <location>
        <begin position="1428"/>
        <end position="1488"/>
    </location>
</feature>
<dbReference type="PROSITE" id="PS51525">
    <property type="entry name" value="NET"/>
    <property type="match status" value="1"/>
</dbReference>
<dbReference type="Pfam" id="PF17105">
    <property type="entry name" value="BRD4_CDT"/>
    <property type="match status" value="1"/>
</dbReference>
<reference evidence="10" key="2">
    <citation type="journal article" date="2014" name="Nat. Commun.">
        <title>The cavefish genome reveals candidate genes for eye loss.</title>
        <authorList>
            <person name="McGaugh S.E."/>
            <person name="Gross J.B."/>
            <person name="Aken B."/>
            <person name="Blin M."/>
            <person name="Borowsky R."/>
            <person name="Chalopin D."/>
            <person name="Hinaux H."/>
            <person name="Jeffery W.R."/>
            <person name="Keene A."/>
            <person name="Ma L."/>
            <person name="Minx P."/>
            <person name="Murphy D."/>
            <person name="O'Quin K.E."/>
            <person name="Retaux S."/>
            <person name="Rohner N."/>
            <person name="Searle S.M."/>
            <person name="Stahl B.A."/>
            <person name="Tabin C."/>
            <person name="Volff J.N."/>
            <person name="Yoshizawa M."/>
            <person name="Warren W.C."/>
        </authorList>
    </citation>
    <scope>NUCLEOTIDE SEQUENCE [LARGE SCALE GENOMIC DNA]</scope>
    <source>
        <strain evidence="10">female</strain>
    </source>
</reference>
<feature type="region of interest" description="Disordered" evidence="6">
    <location>
        <begin position="1152"/>
        <end position="1550"/>
    </location>
</feature>
<protein>
    <submittedName>
        <fullName evidence="9">Bromodomain containing 4</fullName>
    </submittedName>
</protein>
<dbReference type="InterPro" id="IPR018359">
    <property type="entry name" value="Bromodomain_CS"/>
</dbReference>
<feature type="domain" description="Bromo" evidence="7">
    <location>
        <begin position="472"/>
        <end position="544"/>
    </location>
</feature>
<dbReference type="InterPro" id="IPR027353">
    <property type="entry name" value="NET_dom"/>
</dbReference>
<comment type="similarity">
    <text evidence="4">Belongs to the BET family.</text>
</comment>
<dbReference type="PANTHER" id="PTHR22880">
    <property type="entry name" value="FALZ-RELATED BROMODOMAIN-CONTAINING PROTEINS"/>
    <property type="match status" value="1"/>
</dbReference>
<evidence type="ECO:0000259" key="8">
    <source>
        <dbReference type="PROSITE" id="PS51525"/>
    </source>
</evidence>
<feature type="compositionally biased region" description="Basic residues" evidence="6">
    <location>
        <begin position="644"/>
        <end position="664"/>
    </location>
</feature>
<dbReference type="GO" id="GO:0005634">
    <property type="term" value="C:nucleus"/>
    <property type="evidence" value="ECO:0007669"/>
    <property type="project" value="Ensembl"/>
</dbReference>
<feature type="compositionally biased region" description="Polar residues" evidence="6">
    <location>
        <begin position="1084"/>
        <end position="1093"/>
    </location>
</feature>
<dbReference type="GeneTree" id="ENSGT00940000162790"/>
<feature type="compositionally biased region" description="Polar residues" evidence="6">
    <location>
        <begin position="1401"/>
        <end position="1411"/>
    </location>
</feature>
<reference evidence="9" key="4">
    <citation type="submission" date="2025-09" db="UniProtKB">
        <authorList>
            <consortium name="Ensembl"/>
        </authorList>
    </citation>
    <scope>IDENTIFICATION</scope>
</reference>
<dbReference type="FunCoup" id="A0A3B1J8V0">
    <property type="interactions" value="1299"/>
</dbReference>
<feature type="compositionally biased region" description="Pro residues" evidence="6">
    <location>
        <begin position="1500"/>
        <end position="1517"/>
    </location>
</feature>
<feature type="compositionally biased region" description="Low complexity" evidence="6">
    <location>
        <begin position="90"/>
        <end position="105"/>
    </location>
</feature>
<feature type="compositionally biased region" description="Low complexity" evidence="6">
    <location>
        <begin position="840"/>
        <end position="854"/>
    </location>
</feature>
<dbReference type="PRINTS" id="PR00503">
    <property type="entry name" value="BROMODOMAIN"/>
</dbReference>
<feature type="compositionally biased region" description="Low complexity" evidence="6">
    <location>
        <begin position="1030"/>
        <end position="1040"/>
    </location>
</feature>
<evidence type="ECO:0000259" key="7">
    <source>
        <dbReference type="PROSITE" id="PS50014"/>
    </source>
</evidence>
<dbReference type="GO" id="GO:0006338">
    <property type="term" value="P:chromatin remodeling"/>
    <property type="evidence" value="ECO:0007669"/>
    <property type="project" value="TreeGrafter"/>
</dbReference>
<feature type="compositionally biased region" description="Basic and acidic residues" evidence="6">
    <location>
        <begin position="747"/>
        <end position="756"/>
    </location>
</feature>
<dbReference type="PANTHER" id="PTHR22880:SF245">
    <property type="entry name" value="BROMODOMAIN-CONTAINING PROTEIN 4"/>
    <property type="match status" value="1"/>
</dbReference>
<feature type="compositionally biased region" description="Basic and acidic residues" evidence="6">
    <location>
        <begin position="419"/>
        <end position="438"/>
    </location>
</feature>
<feature type="compositionally biased region" description="Low complexity" evidence="6">
    <location>
        <begin position="1518"/>
        <end position="1529"/>
    </location>
</feature>
<feature type="region of interest" description="Disordered" evidence="6">
    <location>
        <begin position="58"/>
        <end position="121"/>
    </location>
</feature>
<dbReference type="SMART" id="SM00297">
    <property type="entry name" value="BROMO"/>
    <property type="match status" value="2"/>
</dbReference>
<dbReference type="InterPro" id="IPR036427">
    <property type="entry name" value="Bromodomain-like_sf"/>
</dbReference>
<dbReference type="GO" id="GO:0042393">
    <property type="term" value="F:histone binding"/>
    <property type="evidence" value="ECO:0007669"/>
    <property type="project" value="Ensembl"/>
</dbReference>
<keyword evidence="2" id="KW-0156">Chromatin regulator</keyword>
<dbReference type="GO" id="GO:0002574">
    <property type="term" value="P:thrombocyte differentiation"/>
    <property type="evidence" value="ECO:0007669"/>
    <property type="project" value="Ensembl"/>
</dbReference>
<dbReference type="InterPro" id="IPR050935">
    <property type="entry name" value="Bromo_chromatin_reader"/>
</dbReference>
<evidence type="ECO:0000256" key="2">
    <source>
        <dbReference type="ARBA" id="ARBA00022853"/>
    </source>
</evidence>
<dbReference type="Bgee" id="ENSAMXG00000017585">
    <property type="expression patterns" value="Expressed in olfactory epithelium and 14 other cell types or tissues"/>
</dbReference>
<feature type="region of interest" description="Disordered" evidence="6">
    <location>
        <begin position="239"/>
        <end position="334"/>
    </location>
</feature>
<dbReference type="GO" id="GO:0000785">
    <property type="term" value="C:chromatin"/>
    <property type="evidence" value="ECO:0007669"/>
    <property type="project" value="TreeGrafter"/>
</dbReference>
<dbReference type="Gene3D" id="1.20.920.10">
    <property type="entry name" value="Bromodomain-like"/>
    <property type="match status" value="2"/>
</dbReference>
<dbReference type="Pfam" id="PF00439">
    <property type="entry name" value="Bromodomain"/>
    <property type="match status" value="2"/>
</dbReference>
<evidence type="ECO:0000256" key="5">
    <source>
        <dbReference type="PROSITE-ProRule" id="PRU00035"/>
    </source>
</evidence>
<dbReference type="InterPro" id="IPR043509">
    <property type="entry name" value="Bromo_Brdt_II"/>
</dbReference>
<feature type="compositionally biased region" description="Low complexity" evidence="6">
    <location>
        <begin position="1489"/>
        <end position="1499"/>
    </location>
</feature>
<evidence type="ECO:0000256" key="3">
    <source>
        <dbReference type="ARBA" id="ARBA00023117"/>
    </source>
</evidence>
<dbReference type="GO" id="GO:0000793">
    <property type="term" value="C:condensed chromosome"/>
    <property type="evidence" value="ECO:0007669"/>
    <property type="project" value="Ensembl"/>
</dbReference>
<dbReference type="InterPro" id="IPR038336">
    <property type="entry name" value="NET_sf"/>
</dbReference>
<feature type="region of interest" description="Disordered" evidence="6">
    <location>
        <begin position="564"/>
        <end position="756"/>
    </location>
</feature>
<reference evidence="9" key="3">
    <citation type="submission" date="2025-08" db="UniProtKB">
        <authorList>
            <consortium name="Ensembl"/>
        </authorList>
    </citation>
    <scope>IDENTIFICATION</scope>
</reference>
<keyword evidence="10" id="KW-1185">Reference proteome</keyword>
<dbReference type="InterPro" id="IPR031354">
    <property type="entry name" value="BRD4_CDT"/>
</dbReference>
<feature type="region of interest" description="Disordered" evidence="6">
    <location>
        <begin position="373"/>
        <end position="438"/>
    </location>
</feature>
<dbReference type="CDD" id="cd22249">
    <property type="entry name" value="UDM1_RNF168_RNF169-like"/>
    <property type="match status" value="1"/>
</dbReference>
<dbReference type="Proteomes" id="UP000018467">
    <property type="component" value="Unassembled WGS sequence"/>
</dbReference>
<keyword evidence="3 5" id="KW-0103">Bromodomain</keyword>
<dbReference type="Ensembl" id="ENSAMXT00000056338.1">
    <property type="protein sequence ID" value="ENSAMXP00000037754.1"/>
    <property type="gene ID" value="ENSAMXG00000017585.2"/>
</dbReference>
<feature type="compositionally biased region" description="Low complexity" evidence="6">
    <location>
        <begin position="1412"/>
        <end position="1427"/>
    </location>
</feature>
<dbReference type="Gene3D" id="1.20.1270.220">
    <property type="match status" value="1"/>
</dbReference>
<dbReference type="FunFam" id="1.20.920.10:FF:000003">
    <property type="entry name" value="Bromodomain-containing protein 2"/>
    <property type="match status" value="1"/>
</dbReference>
<evidence type="ECO:0000256" key="1">
    <source>
        <dbReference type="ARBA" id="ARBA00022737"/>
    </source>
</evidence>
<dbReference type="PROSITE" id="PS00633">
    <property type="entry name" value="BROMODOMAIN_1"/>
    <property type="match status" value="2"/>
</dbReference>
<dbReference type="GO" id="GO:0006355">
    <property type="term" value="P:regulation of DNA-templated transcription"/>
    <property type="evidence" value="ECO:0007669"/>
    <property type="project" value="TreeGrafter"/>
</dbReference>
<feature type="compositionally biased region" description="Basic and acidic residues" evidence="6">
    <location>
        <begin position="1532"/>
        <end position="1549"/>
    </location>
</feature>
<dbReference type="SUPFAM" id="SSF47370">
    <property type="entry name" value="Bromodomain"/>
    <property type="match status" value="2"/>
</dbReference>
<proteinExistence type="inferred from homology"/>
<feature type="compositionally biased region" description="Polar residues" evidence="6">
    <location>
        <begin position="929"/>
        <end position="940"/>
    </location>
</feature>
<feature type="compositionally biased region" description="Low complexity" evidence="6">
    <location>
        <begin position="1152"/>
        <end position="1176"/>
    </location>
</feature>
<dbReference type="InterPro" id="IPR043508">
    <property type="entry name" value="Bromo_Brdt_I"/>
</dbReference>
<dbReference type="InterPro" id="IPR001487">
    <property type="entry name" value="Bromodomain"/>
</dbReference>
<feature type="region of interest" description="Disordered" evidence="6">
    <location>
        <begin position="815"/>
        <end position="1093"/>
    </location>
</feature>
<dbReference type="CDD" id="cd05498">
    <property type="entry name" value="Bromo_Brdt_II_like"/>
    <property type="match status" value="1"/>
</dbReference>
<feature type="compositionally biased region" description="Pro residues" evidence="6">
    <location>
        <begin position="572"/>
        <end position="591"/>
    </location>
</feature>
<feature type="compositionally biased region" description="Pro residues" evidence="6">
    <location>
        <begin position="300"/>
        <end position="317"/>
    </location>
</feature>
<feature type="compositionally biased region" description="Low complexity" evidence="6">
    <location>
        <begin position="593"/>
        <end position="606"/>
    </location>
</feature>
<feature type="compositionally biased region" description="Pro residues" evidence="6">
    <location>
        <begin position="1014"/>
        <end position="1029"/>
    </location>
</feature>
<feature type="compositionally biased region" description="Low complexity" evidence="6">
    <location>
        <begin position="1236"/>
        <end position="1247"/>
    </location>
</feature>
<dbReference type="STRING" id="7994.ENSAMXP00000037754"/>
<feature type="compositionally biased region" description="Pro residues" evidence="6">
    <location>
        <begin position="1066"/>
        <end position="1083"/>
    </location>
</feature>
<feature type="domain" description="NET" evidence="8">
    <location>
        <begin position="742"/>
        <end position="824"/>
    </location>
</feature>
<organism evidence="9 10">
    <name type="scientific">Astyanax mexicanus</name>
    <name type="common">Blind cave fish</name>
    <name type="synonym">Astyanax fasciatus mexicanus</name>
    <dbReference type="NCBI Taxonomy" id="7994"/>
    <lineage>
        <taxon>Eukaryota</taxon>
        <taxon>Metazoa</taxon>
        <taxon>Chordata</taxon>
        <taxon>Craniata</taxon>
        <taxon>Vertebrata</taxon>
        <taxon>Euteleostomi</taxon>
        <taxon>Actinopterygii</taxon>
        <taxon>Neopterygii</taxon>
        <taxon>Teleostei</taxon>
        <taxon>Ostariophysi</taxon>
        <taxon>Characiformes</taxon>
        <taxon>Characoidei</taxon>
        <taxon>Acestrorhamphidae</taxon>
        <taxon>Acestrorhamphinae</taxon>
        <taxon>Astyanax</taxon>
    </lineage>
</organism>
<feature type="compositionally biased region" description="Polar residues" evidence="6">
    <location>
        <begin position="999"/>
        <end position="1010"/>
    </location>
</feature>
<sequence>MDYKMHSKSNDLLDFQTLDALLEKIAHYSAAVKRDPGEECNGIGGALSVEPAPGSKLNDWCPAASTPAPAPAPALHPASMGDGLDAAQMSGSSSSQGQPSSQPPGSLNPPPPEIANPSRPKRQTNQLQYLLKVVLKTLWKHQFSWPFQAPVDAIKLNLPDYYKIIKNPMDMGTIKKRLENSYYLNAQECIQDFNTMFTNCYIYNKAGDDIVLMAEALEKLFLQKISEMPQEETEITVMTPKGRGRGRRNDAGLNLKPGPVLDSPSTTPQTRGLSSLGQGPQTRAPVQGPPSLPPQSAVPAVPPRVPPTIPSHAPPLGAPFSLPPSDCNPQAPVLTPLPQVQTALPPMPIQQNTAPVLPNVLSKVCEVGLEKLHQQSSTTTLKKTQRKSQKRKADTTTPTANDQLSESSPAESKSGKTLPRRESARPPKLPKKEAPDSQHHVNYVVPAGAHSPKQQEQLRYCLGIVKEMFAKKHAAYAWPFYKPVDVDALGLHDYHDIIKHPMDLTSIKEKLENRQYRDAQEFAADVRLMFSNCYKYNPPDHEVVAMARKLQDVFEMRFAKMPDEPEETFTPAPAPVPHPTVPVKTQPPIPAPSSSDSSSDSSSESESSTDDSEEERAQRLAELKEQLKAVHEQLAALSQPQTSKPKKKEKEKKEKKKDKHKKKGAMPGLEEILEPPPALQPQKKSKNNKDPVPKKTKKPNSKKEGLKNNRSMPPQGPVPPILQPVSALDSVEDLGGGAGPAGVAPMEKSKPMSYEEKRQLSLDINKLPGDKLGRVVHIIQSREPSLKNSNPDEIEIDFETLKPSTLRELERYVSSCLRKKKKPPVAEKTMEAMSAAKTKGSSSDSGSSSESSSSDSEDSESGMASKPKKRGHATKEGKKSQHQAMPPGMPQPQVHLQPQAPAHQPTAQIKQQPQHPSPATYMAPPVTALESSQLLENTFDSLPHFGQPLMHLSHHNNDSSSPAPPHLNAHPAGGPGSPETHPFLNQHPILTSPALHNAMPQQPSRPSNRALSLPPKPPQPTTTPQPPSQQQPQQQQQQPQQHPPQQPLQLPSQQAPQSQHHLPPHLLHPPQPIRQRPLSPPTLTPQGLLSSQPPQMLLEDDEEPVPSMPLNQVQLYLQQLQQGRQQQQQGTVMQALQGRQQQQPSQASLLQTVQVQSQLGPQTSLAPPQLPVQTQPQPAPSHQPSPQIPQHQPRHMQHVPQTQTQQQQLAYSQGPVPTQQTQQVQHKVSMAPNKAQQQIIQQQQQQQHPSPRQHKPDPYSTGHLGENPSPLMMHSPQISQYTPVVHQSPPRNLQPKKEPPQRGPLVLGGVKEEKQQPPSPVMRSESFSPAMRPEPHKQPESKPHLPSHGQPRQDMKPLESSRPVIRSSEQSGPPPSMQDKDKFKQEPKTPVAPKKDVKLKNISSWASLAQKSTSTPSSAVKSSSDSFELFRRAAREKEEREKALKAQAEQAEKDRQRREQEKQRGRDEEDTMEPVRRPHEEPRRRSEQHQAPQQQHQAPTPAPNPQAQPPSAPPPSQAPAQSPASSQSALDQQREMARRREQERRRREAMAATIDMNFQSDLMAIFEENLF</sequence>
<feature type="compositionally biased region" description="Basic and acidic residues" evidence="6">
    <location>
        <begin position="1333"/>
        <end position="1343"/>
    </location>
</feature>
<feature type="compositionally biased region" description="Basic and acidic residues" evidence="6">
    <location>
        <begin position="1378"/>
        <end position="1399"/>
    </location>
</feature>
<keyword evidence="1" id="KW-0677">Repeat</keyword>
<feature type="compositionally biased region" description="Low complexity" evidence="6">
    <location>
        <begin position="891"/>
        <end position="908"/>
    </location>
</feature>
<feature type="domain" description="Bromo" evidence="7">
    <location>
        <begin position="139"/>
        <end position="211"/>
    </location>
</feature>
<dbReference type="Pfam" id="PF17035">
    <property type="entry name" value="BET"/>
    <property type="match status" value="1"/>
</dbReference>
<evidence type="ECO:0000256" key="6">
    <source>
        <dbReference type="SAM" id="MobiDB-lite"/>
    </source>
</evidence>
<name>A0A3B1J8V0_ASTMX</name>
<dbReference type="FunFam" id="1.20.920.10:FF:000002">
    <property type="entry name" value="Bromodomain-containing protein 4"/>
    <property type="match status" value="1"/>
</dbReference>
<feature type="compositionally biased region" description="Low complexity" evidence="6">
    <location>
        <begin position="1047"/>
        <end position="1065"/>
    </location>
</feature>
<feature type="compositionally biased region" description="Pro residues" evidence="6">
    <location>
        <begin position="1177"/>
        <end position="1187"/>
    </location>
</feature>
<evidence type="ECO:0000313" key="9">
    <source>
        <dbReference type="Ensembl" id="ENSAMXP00000037754.1"/>
    </source>
</evidence>
<dbReference type="InParanoid" id="A0A3B1J8V0"/>
<feature type="compositionally biased region" description="Basic and acidic residues" evidence="6">
    <location>
        <begin position="615"/>
        <end position="631"/>
    </location>
</feature>
<evidence type="ECO:0000313" key="10">
    <source>
        <dbReference type="Proteomes" id="UP000018467"/>
    </source>
</evidence>
<reference evidence="10" key="1">
    <citation type="submission" date="2013-03" db="EMBL/GenBank/DDBJ databases">
        <authorList>
            <person name="Jeffery W."/>
            <person name="Warren W."/>
            <person name="Wilson R.K."/>
        </authorList>
    </citation>
    <scope>NUCLEOTIDE SEQUENCE</scope>
    <source>
        <strain evidence="10">female</strain>
    </source>
</reference>
<feature type="compositionally biased region" description="Polar residues" evidence="6">
    <location>
        <begin position="395"/>
        <end position="411"/>
    </location>
</feature>
<dbReference type="CDD" id="cd05497">
    <property type="entry name" value="Bromo_Brdt_I_like"/>
    <property type="match status" value="1"/>
</dbReference>
<dbReference type="FunFam" id="1.20.1270.220:FF:000001">
    <property type="entry name" value="bromodomain-containing protein 2 isoform X1"/>
    <property type="match status" value="1"/>
</dbReference>
<dbReference type="PROSITE" id="PS50014">
    <property type="entry name" value="BROMODOMAIN_2"/>
    <property type="match status" value="2"/>
</dbReference>
<accession>A0A3B1J8V0</accession>
<feature type="compositionally biased region" description="Polar residues" evidence="6">
    <location>
        <begin position="263"/>
        <end position="281"/>
    </location>
</feature>